<dbReference type="GO" id="GO:0016787">
    <property type="term" value="F:hydrolase activity"/>
    <property type="evidence" value="ECO:0007669"/>
    <property type="project" value="UniProtKB-KW"/>
</dbReference>
<feature type="region of interest" description="Disordered" evidence="2">
    <location>
        <begin position="78"/>
        <end position="108"/>
    </location>
</feature>
<dbReference type="EMBL" id="QLNT01000037">
    <property type="protein sequence ID" value="KAF3055369.1"/>
    <property type="molecule type" value="Genomic_DNA"/>
</dbReference>
<name>A0A9P4X2P4_9HYPO</name>
<dbReference type="Gene3D" id="2.60.120.10">
    <property type="entry name" value="Jelly Rolls"/>
    <property type="match status" value="1"/>
</dbReference>
<proteinExistence type="predicted"/>
<sequence>MTPQHHRDPEPLIDRRMAITEPDEISTTPNNAHIEGQRTGSASRSSRPFAASLIPSQPHRIVISQSWKRLLPGRGLRAQKTAAVRSKTKESLDASARPPNSRAGMQSASRLGTLQLGKYAHEEEMPVWLVKLLETKGDLRAGGVIPALKQLLDLSSRTEYAYLCHPDVQHVAKLNREGAFCGYRNIQVLSSHIIGTRATGWEQLGDDIPSIFQIQDMIETAWDRGYNARGRVETGGIRGTRKYIGTPEAQAFFASMGFPCSVQAFKASGEDDNASRRLLSAIERYFQQGAVGSMDDKVLGLEKHKGGDVQLLVFDPEFQSSSTVVRLAGKATLRRQSKVTKLLEPYRRSATHLERFNEFEVLYSLENLINTFNELNSTTVDELFSEPSPLEFMRYVARNTPFVIRGGASSWKATKKWNAAYLKTALEGQFVNVAVTPFGNADAPTFSSEHQATVIAKPHEETQQFGDFFAYITQQEMDPEFPLDSEVRYAQTQNDNLRDEYLPLYPDALKDIPFARIALGKEPDAINLWIGNSRSTTCLHKDNFENIFVQIVGRKHFVLLPPLLHACVKEDLILPATYVREGQGFTLQLDPDSPPVPLATWDPDDPGRNASPLSALAKPLRVTLDPGDMLYLPAMWYHKVKQSCIDDGEGFVLAVNYWYDMDFSGPFYPVTSFLRELGTKKQSMLPSDKSSHRIQPPTAE</sequence>
<dbReference type="InterPro" id="IPR014710">
    <property type="entry name" value="RmlC-like_jellyroll"/>
</dbReference>
<feature type="compositionally biased region" description="Basic and acidic residues" evidence="2">
    <location>
        <begin position="1"/>
        <end position="18"/>
    </location>
</feature>
<evidence type="ECO:0000313" key="4">
    <source>
        <dbReference type="EMBL" id="KAF3055369.1"/>
    </source>
</evidence>
<evidence type="ECO:0000259" key="3">
    <source>
        <dbReference type="PROSITE" id="PS51184"/>
    </source>
</evidence>
<organism evidence="4 5">
    <name type="scientific">Trichoderma lentiforme</name>
    <dbReference type="NCBI Taxonomy" id="1567552"/>
    <lineage>
        <taxon>Eukaryota</taxon>
        <taxon>Fungi</taxon>
        <taxon>Dikarya</taxon>
        <taxon>Ascomycota</taxon>
        <taxon>Pezizomycotina</taxon>
        <taxon>Sordariomycetes</taxon>
        <taxon>Hypocreomycetidae</taxon>
        <taxon>Hypocreales</taxon>
        <taxon>Hypocreaceae</taxon>
        <taxon>Trichoderma</taxon>
    </lineage>
</organism>
<dbReference type="PROSITE" id="PS51184">
    <property type="entry name" value="JMJC"/>
    <property type="match status" value="1"/>
</dbReference>
<dbReference type="PANTHER" id="PTHR12461:SF99">
    <property type="entry name" value="BIFUNCTIONAL PEPTIDASE AND (3S)-LYSYL HYDROXYLASE JMJD7"/>
    <property type="match status" value="1"/>
</dbReference>
<dbReference type="AlphaFoldDB" id="A0A9P4X2P4"/>
<accession>A0A9P4X2P4</accession>
<evidence type="ECO:0000313" key="5">
    <source>
        <dbReference type="Proteomes" id="UP000801864"/>
    </source>
</evidence>
<gene>
    <name evidence="4" type="ORF">CFAM422_013126</name>
</gene>
<dbReference type="Gene3D" id="3.90.70.130">
    <property type="match status" value="1"/>
</dbReference>
<comment type="caution">
    <text evidence="4">The sequence shown here is derived from an EMBL/GenBank/DDBJ whole genome shotgun (WGS) entry which is preliminary data.</text>
</comment>
<evidence type="ECO:0000256" key="1">
    <source>
        <dbReference type="ARBA" id="ARBA00022801"/>
    </source>
</evidence>
<keyword evidence="1" id="KW-0378">Hydrolase</keyword>
<evidence type="ECO:0000256" key="2">
    <source>
        <dbReference type="SAM" id="MobiDB-lite"/>
    </source>
</evidence>
<dbReference type="Pfam" id="PF13621">
    <property type="entry name" value="Cupin_8"/>
    <property type="match status" value="1"/>
</dbReference>
<protein>
    <recommendedName>
        <fullName evidence="3">JmjC domain-containing protein</fullName>
    </recommendedName>
</protein>
<dbReference type="Pfam" id="PF07910">
    <property type="entry name" value="Peptidase_C78"/>
    <property type="match status" value="1"/>
</dbReference>
<feature type="domain" description="JmjC" evidence="3">
    <location>
        <begin position="491"/>
        <end position="674"/>
    </location>
</feature>
<dbReference type="InterPro" id="IPR041667">
    <property type="entry name" value="Cupin_8"/>
</dbReference>
<dbReference type="SMART" id="SM00558">
    <property type="entry name" value="JmjC"/>
    <property type="match status" value="1"/>
</dbReference>
<dbReference type="InterPro" id="IPR003347">
    <property type="entry name" value="JmjC_dom"/>
</dbReference>
<feature type="region of interest" description="Disordered" evidence="2">
    <location>
        <begin position="1"/>
        <end position="47"/>
    </location>
</feature>
<keyword evidence="5" id="KW-1185">Reference proteome</keyword>
<reference evidence="4 5" key="1">
    <citation type="submission" date="2018-06" db="EMBL/GenBank/DDBJ databases">
        <title>Genome analysis of cellulolytic fungus Trichoderma lentiforme CFAM-422.</title>
        <authorList>
            <person name="Steindorff A.S."/>
            <person name="Formighieri E.F."/>
            <person name="Midorikawa G.E.O."/>
            <person name="Tamietti M.S."/>
            <person name="Ramos E.Z."/>
            <person name="Silva A.S."/>
            <person name="Bon E.P.S."/>
            <person name="Mendes T.D."/>
            <person name="Damaso M.C.T."/>
            <person name="Favaro L.C.L."/>
        </authorList>
    </citation>
    <scope>NUCLEOTIDE SEQUENCE [LARGE SCALE GENOMIC DNA]</scope>
    <source>
        <strain evidence="4 5">CFAM-422</strain>
    </source>
</reference>
<dbReference type="PANTHER" id="PTHR12461">
    <property type="entry name" value="HYPOXIA-INDUCIBLE FACTOR 1 ALPHA INHIBITOR-RELATED"/>
    <property type="match status" value="1"/>
</dbReference>
<dbReference type="SUPFAM" id="SSF51197">
    <property type="entry name" value="Clavaminate synthase-like"/>
    <property type="match status" value="1"/>
</dbReference>
<dbReference type="InterPro" id="IPR012462">
    <property type="entry name" value="UFSP1/2_DUB_cat"/>
</dbReference>
<dbReference type="Proteomes" id="UP000801864">
    <property type="component" value="Unassembled WGS sequence"/>
</dbReference>